<organism evidence="1 2">
    <name type="scientific">Flavobacterium endoglycinae</name>
    <dbReference type="NCBI Taxonomy" id="2816357"/>
    <lineage>
        <taxon>Bacteria</taxon>
        <taxon>Pseudomonadati</taxon>
        <taxon>Bacteroidota</taxon>
        <taxon>Flavobacteriia</taxon>
        <taxon>Flavobacteriales</taxon>
        <taxon>Flavobacteriaceae</taxon>
        <taxon>Flavobacterium</taxon>
    </lineage>
</organism>
<keyword evidence="2" id="KW-1185">Reference proteome</keyword>
<evidence type="ECO:0008006" key="3">
    <source>
        <dbReference type="Google" id="ProtNLM"/>
    </source>
</evidence>
<protein>
    <recommendedName>
        <fullName evidence="3">DUF4878 domain-containing protein</fullName>
    </recommendedName>
</protein>
<name>A0ABX7QGP7_9FLAO</name>
<gene>
    <name evidence="1" type="ORF">J0383_02265</name>
</gene>
<accession>A0ABX7QGP7</accession>
<dbReference type="RefSeq" id="WP_207296831.1">
    <property type="nucleotide sequence ID" value="NZ_CP071448.1"/>
</dbReference>
<dbReference type="EMBL" id="CP071448">
    <property type="protein sequence ID" value="QSW89648.1"/>
    <property type="molecule type" value="Genomic_DNA"/>
</dbReference>
<proteinExistence type="predicted"/>
<reference evidence="1 2" key="1">
    <citation type="submission" date="2021-03" db="EMBL/GenBank/DDBJ databases">
        <title>Flavobacterium kribbensis sp. nov, an endophytic bacteria, isolated from soybean.</title>
        <authorList>
            <person name="Lee J."/>
            <person name="Seo J."/>
        </authorList>
    </citation>
    <scope>NUCLEOTIDE SEQUENCE [LARGE SCALE GENOMIC DNA]</scope>
    <source>
        <strain evidence="1 2">BB8</strain>
    </source>
</reference>
<dbReference type="Proteomes" id="UP000663440">
    <property type="component" value="Chromosome"/>
</dbReference>
<evidence type="ECO:0000313" key="1">
    <source>
        <dbReference type="EMBL" id="QSW89648.1"/>
    </source>
</evidence>
<sequence length="130" mass="15142">MRRVISFLVILTLFTNCKSHQEAKSPKETVEAYLAATNRFDFEVAKELLIPTKENQLTLETLKKMEKSLPDNQKKRFLNKEKKAVYYEKEITGSTAKIIVSLDQNTVTPFEFNLKKTNETWLIESIIQLQ</sequence>
<evidence type="ECO:0000313" key="2">
    <source>
        <dbReference type="Proteomes" id="UP000663440"/>
    </source>
</evidence>